<dbReference type="InterPro" id="IPR029063">
    <property type="entry name" value="SAM-dependent_MTases_sf"/>
</dbReference>
<dbReference type="Gene3D" id="3.40.50.150">
    <property type="entry name" value="Vaccinia Virus protein VP39"/>
    <property type="match status" value="1"/>
</dbReference>
<proteinExistence type="predicted"/>
<evidence type="ECO:0000313" key="2">
    <source>
        <dbReference type="EMBL" id="MDP9890128.1"/>
    </source>
</evidence>
<gene>
    <name evidence="2" type="ORF">J2X98_003740</name>
</gene>
<evidence type="ECO:0000313" key="3">
    <source>
        <dbReference type="Proteomes" id="UP001226577"/>
    </source>
</evidence>
<dbReference type="EC" id="2.1.1.201" evidence="2"/>
<dbReference type="InterPro" id="IPR025714">
    <property type="entry name" value="Methyltranfer_dom"/>
</dbReference>
<keyword evidence="2" id="KW-0808">Transferase</keyword>
<dbReference type="CDD" id="cd02440">
    <property type="entry name" value="AdoMet_MTases"/>
    <property type="match status" value="1"/>
</dbReference>
<accession>A0ABT9RY01</accession>
<dbReference type="GO" id="GO:0043770">
    <property type="term" value="F:demethylmenaquinone methyltransferase activity"/>
    <property type="evidence" value="ECO:0007669"/>
    <property type="project" value="UniProtKB-EC"/>
</dbReference>
<reference evidence="2 3" key="1">
    <citation type="submission" date="2023-07" db="EMBL/GenBank/DDBJ databases">
        <title>Sorghum-associated microbial communities from plants grown in Nebraska, USA.</title>
        <authorList>
            <person name="Schachtman D."/>
        </authorList>
    </citation>
    <scope>NUCLEOTIDE SEQUENCE [LARGE SCALE GENOMIC DNA]</scope>
    <source>
        <strain evidence="2 3">CC222</strain>
    </source>
</reference>
<dbReference type="GO" id="GO:0008425">
    <property type="term" value="F:2-methoxy-6-polyprenyl-1,4-benzoquinol methyltransferase activity"/>
    <property type="evidence" value="ECO:0007669"/>
    <property type="project" value="UniProtKB-EC"/>
</dbReference>
<keyword evidence="2" id="KW-0489">Methyltransferase</keyword>
<feature type="domain" description="Methyltransferase" evidence="1">
    <location>
        <begin position="60"/>
        <end position="125"/>
    </location>
</feature>
<dbReference type="Proteomes" id="UP001226577">
    <property type="component" value="Unassembled WGS sequence"/>
</dbReference>
<keyword evidence="3" id="KW-1185">Reference proteome</keyword>
<dbReference type="EMBL" id="JAUSRE010000023">
    <property type="protein sequence ID" value="MDP9890128.1"/>
    <property type="molecule type" value="Genomic_DNA"/>
</dbReference>
<dbReference type="SUPFAM" id="SSF53335">
    <property type="entry name" value="S-adenosyl-L-methionine-dependent methyltransferases"/>
    <property type="match status" value="1"/>
</dbReference>
<organism evidence="2 3">
    <name type="scientific">Pseudarthrobacter enclensis</name>
    <dbReference type="NCBI Taxonomy" id="993070"/>
    <lineage>
        <taxon>Bacteria</taxon>
        <taxon>Bacillati</taxon>
        <taxon>Actinomycetota</taxon>
        <taxon>Actinomycetes</taxon>
        <taxon>Micrococcales</taxon>
        <taxon>Micrococcaceae</taxon>
        <taxon>Pseudarthrobacter</taxon>
    </lineage>
</organism>
<dbReference type="GO" id="GO:0032259">
    <property type="term" value="P:methylation"/>
    <property type="evidence" value="ECO:0007669"/>
    <property type="project" value="UniProtKB-KW"/>
</dbReference>
<protein>
    <submittedName>
        <fullName evidence="2">Demethylmenaquinone methyltransferase/2-methoxy-6-polyprenyl-1,4-benzoquinol methylase</fullName>
        <ecNumber evidence="2">2.1.1.163</ecNumber>
        <ecNumber evidence="2">2.1.1.201</ecNumber>
    </submittedName>
</protein>
<sequence length="250" mass="26976">MMKILTFVAGCFLRIYSAKEWVIPDKYTAFAPFYDALSGEYPVYRAGRVRGINGLAPAAGQQVLDLGCGTGLNFPLLQQRIGPSGTIVGIDRSDRMLDQARRRAAKAGWDNIILIQADAVEMDPATIRAVMQSQGGKGLSDAALATYALSLMPEWRKAWANTAELLRDDARVAVVDMQDPVSWARLLTPLARAACAVAGADITAHPWQAVEEDCTDVIRASARAGHLQIRAGTLPGIGRRRNVQRAGSGN</sequence>
<evidence type="ECO:0000259" key="1">
    <source>
        <dbReference type="Pfam" id="PF13847"/>
    </source>
</evidence>
<name>A0ABT9RY01_9MICC</name>
<dbReference type="EC" id="2.1.1.163" evidence="2"/>
<dbReference type="Pfam" id="PF13847">
    <property type="entry name" value="Methyltransf_31"/>
    <property type="match status" value="1"/>
</dbReference>
<comment type="caution">
    <text evidence="2">The sequence shown here is derived from an EMBL/GenBank/DDBJ whole genome shotgun (WGS) entry which is preliminary data.</text>
</comment>